<dbReference type="EMBL" id="JAGIOC010000001">
    <property type="protein sequence ID" value="MBP2409175.1"/>
    <property type="molecule type" value="Genomic_DNA"/>
</dbReference>
<evidence type="ECO:0000259" key="9">
    <source>
        <dbReference type="PROSITE" id="PS50928"/>
    </source>
</evidence>
<feature type="domain" description="ABC transmembrane type-1" evidence="9">
    <location>
        <begin position="102"/>
        <end position="305"/>
    </location>
</feature>
<evidence type="ECO:0000313" key="11">
    <source>
        <dbReference type="Proteomes" id="UP000698222"/>
    </source>
</evidence>
<name>A0ABS4YL08_9MICO</name>
<reference evidence="10 11" key="1">
    <citation type="submission" date="2021-03" db="EMBL/GenBank/DDBJ databases">
        <title>Sequencing the genomes of 1000 actinobacteria strains.</title>
        <authorList>
            <person name="Klenk H.-P."/>
        </authorList>
    </citation>
    <scope>NUCLEOTIDE SEQUENCE [LARGE SCALE GENOMIC DNA]</scope>
    <source>
        <strain evidence="10 11">DSM 14564</strain>
    </source>
</reference>
<gene>
    <name evidence="10" type="ORF">JOF44_002078</name>
</gene>
<evidence type="ECO:0000313" key="10">
    <source>
        <dbReference type="EMBL" id="MBP2409175.1"/>
    </source>
</evidence>
<dbReference type="InterPro" id="IPR035906">
    <property type="entry name" value="MetI-like_sf"/>
</dbReference>
<sequence>MTDLAVEPQSGPGGPAPRTARPSDRDRPRGGHRARKRTVRILTTIGLAIVSLLMAAPFLWMFLTSVRSPEELASTEMSLLPKTWEWGNYAEAMAQAPFAIYARNSFLLALAQTAASVTIGAACGYSLAKMRFKAAPWIFGGILASMMVPFYATVIPQFLMVRFMPFFGGNNALGQGGSGWIDTWWGLIVPGAISAFNIFLLRQFYVATPTELIEAARLDGVSELGIFARIVTPLIKPGLLTVALLSFEQGWNNFLWPLLVTSSEGLRVIQLGLSVFRQEAGTDFHLLMAGTTVAAVPMIILFAIFQRYFVNGFVSSGIK</sequence>
<dbReference type="Proteomes" id="UP000698222">
    <property type="component" value="Unassembled WGS sequence"/>
</dbReference>
<keyword evidence="4 7" id="KW-0812">Transmembrane</keyword>
<feature type="transmembrane region" description="Helical" evidence="7">
    <location>
        <begin position="284"/>
        <end position="305"/>
    </location>
</feature>
<keyword evidence="6 7" id="KW-0472">Membrane</keyword>
<dbReference type="InterPro" id="IPR000515">
    <property type="entry name" value="MetI-like"/>
</dbReference>
<feature type="transmembrane region" description="Helical" evidence="7">
    <location>
        <begin position="106"/>
        <end position="125"/>
    </location>
</feature>
<evidence type="ECO:0000256" key="5">
    <source>
        <dbReference type="ARBA" id="ARBA00022989"/>
    </source>
</evidence>
<keyword evidence="11" id="KW-1185">Reference proteome</keyword>
<evidence type="ECO:0000256" key="4">
    <source>
        <dbReference type="ARBA" id="ARBA00022692"/>
    </source>
</evidence>
<feature type="region of interest" description="Disordered" evidence="8">
    <location>
        <begin position="1"/>
        <end position="35"/>
    </location>
</feature>
<evidence type="ECO:0000256" key="6">
    <source>
        <dbReference type="ARBA" id="ARBA00023136"/>
    </source>
</evidence>
<evidence type="ECO:0000256" key="3">
    <source>
        <dbReference type="ARBA" id="ARBA00022475"/>
    </source>
</evidence>
<accession>A0ABS4YL08</accession>
<dbReference type="SUPFAM" id="SSF161098">
    <property type="entry name" value="MetI-like"/>
    <property type="match status" value="1"/>
</dbReference>
<proteinExistence type="inferred from homology"/>
<dbReference type="PROSITE" id="PS50928">
    <property type="entry name" value="ABC_TM1"/>
    <property type="match status" value="1"/>
</dbReference>
<protein>
    <submittedName>
        <fullName evidence="10">Multiple sugar transport system permease protein</fullName>
    </submittedName>
</protein>
<dbReference type="PANTHER" id="PTHR43744:SF12">
    <property type="entry name" value="ABC TRANSPORTER PERMEASE PROTEIN MG189-RELATED"/>
    <property type="match status" value="1"/>
</dbReference>
<keyword evidence="3" id="KW-1003">Cell membrane</keyword>
<keyword evidence="5 7" id="KW-1133">Transmembrane helix</keyword>
<feature type="transmembrane region" description="Helical" evidence="7">
    <location>
        <begin position="39"/>
        <end position="63"/>
    </location>
</feature>
<comment type="similarity">
    <text evidence="7">Belongs to the binding-protein-dependent transport system permease family.</text>
</comment>
<feature type="transmembrane region" description="Helical" evidence="7">
    <location>
        <begin position="184"/>
        <end position="205"/>
    </location>
</feature>
<feature type="transmembrane region" description="Helical" evidence="7">
    <location>
        <begin position="137"/>
        <end position="164"/>
    </location>
</feature>
<dbReference type="RefSeq" id="WP_209890720.1">
    <property type="nucleotide sequence ID" value="NZ_BAAAJV010000018.1"/>
</dbReference>
<keyword evidence="2 7" id="KW-0813">Transport</keyword>
<keyword evidence="10" id="KW-0762">Sugar transport</keyword>
<comment type="caution">
    <text evidence="10">The sequence shown here is derived from an EMBL/GenBank/DDBJ whole genome shotgun (WGS) entry which is preliminary data.</text>
</comment>
<evidence type="ECO:0000256" key="8">
    <source>
        <dbReference type="SAM" id="MobiDB-lite"/>
    </source>
</evidence>
<dbReference type="PANTHER" id="PTHR43744">
    <property type="entry name" value="ABC TRANSPORTER PERMEASE PROTEIN MG189-RELATED-RELATED"/>
    <property type="match status" value="1"/>
</dbReference>
<dbReference type="Gene3D" id="1.10.3720.10">
    <property type="entry name" value="MetI-like"/>
    <property type="match status" value="1"/>
</dbReference>
<dbReference type="CDD" id="cd06261">
    <property type="entry name" value="TM_PBP2"/>
    <property type="match status" value="1"/>
</dbReference>
<evidence type="ECO:0000256" key="2">
    <source>
        <dbReference type="ARBA" id="ARBA00022448"/>
    </source>
</evidence>
<evidence type="ECO:0000256" key="1">
    <source>
        <dbReference type="ARBA" id="ARBA00004651"/>
    </source>
</evidence>
<dbReference type="Pfam" id="PF00528">
    <property type="entry name" value="BPD_transp_1"/>
    <property type="match status" value="1"/>
</dbReference>
<organism evidence="10 11">
    <name type="scientific">Brachybacterium fresconis</name>
    <dbReference type="NCBI Taxonomy" id="173363"/>
    <lineage>
        <taxon>Bacteria</taxon>
        <taxon>Bacillati</taxon>
        <taxon>Actinomycetota</taxon>
        <taxon>Actinomycetes</taxon>
        <taxon>Micrococcales</taxon>
        <taxon>Dermabacteraceae</taxon>
        <taxon>Brachybacterium</taxon>
    </lineage>
</organism>
<evidence type="ECO:0000256" key="7">
    <source>
        <dbReference type="RuleBase" id="RU363032"/>
    </source>
</evidence>
<comment type="subcellular location">
    <subcellularLocation>
        <location evidence="1 7">Cell membrane</location>
        <topology evidence="1 7">Multi-pass membrane protein</topology>
    </subcellularLocation>
</comment>